<keyword evidence="4" id="KW-0143">Chaperone</keyword>
<comment type="caution">
    <text evidence="5">The sequence shown here is derived from an EMBL/GenBank/DDBJ whole genome shotgun (WGS) entry which is preliminary data.</text>
</comment>
<evidence type="ECO:0000256" key="4">
    <source>
        <dbReference type="HAMAP-Rule" id="MF_01185"/>
    </source>
</evidence>
<protein>
    <recommendedName>
        <fullName evidence="4">Flagellar assembly factor FliW</fullName>
    </recommendedName>
</protein>
<dbReference type="Pfam" id="PF02623">
    <property type="entry name" value="FliW"/>
    <property type="match status" value="1"/>
</dbReference>
<name>A0A6L9XUX0_9MICO</name>
<organism evidence="5 6">
    <name type="scientific">Leifsonia tongyongensis</name>
    <dbReference type="NCBI Taxonomy" id="1268043"/>
    <lineage>
        <taxon>Bacteria</taxon>
        <taxon>Bacillati</taxon>
        <taxon>Actinomycetota</taxon>
        <taxon>Actinomycetes</taxon>
        <taxon>Micrococcales</taxon>
        <taxon>Microbacteriaceae</taxon>
        <taxon>Leifsonia</taxon>
    </lineage>
</organism>
<sequence>MTALLEFVDPILGMTGLVDFGLSEVVGAERLYALRSAESPDLRLYLLDGATLHDYAPELSDDQAARLELSSPEDAAVYVVINPAPAAMTVNLLAPIVVNVKTRKAAQFILDDNRWGISVPLADVA</sequence>
<evidence type="ECO:0000256" key="1">
    <source>
        <dbReference type="ARBA" id="ARBA00022490"/>
    </source>
</evidence>
<dbReference type="HAMAP" id="MF_01185">
    <property type="entry name" value="FliW"/>
    <property type="match status" value="1"/>
</dbReference>
<keyword evidence="5" id="KW-0966">Cell projection</keyword>
<keyword evidence="6" id="KW-1185">Reference proteome</keyword>
<dbReference type="InterPro" id="IPR024046">
    <property type="entry name" value="Flagellar_assmbl_FliW_dom_sf"/>
</dbReference>
<dbReference type="Proteomes" id="UP000474967">
    <property type="component" value="Unassembled WGS sequence"/>
</dbReference>
<keyword evidence="2 4" id="KW-1005">Bacterial flagellum biogenesis</keyword>
<dbReference type="Gene3D" id="2.30.290.10">
    <property type="entry name" value="BH3618-like"/>
    <property type="match status" value="1"/>
</dbReference>
<comment type="subcellular location">
    <subcellularLocation>
        <location evidence="4">Cytoplasm</location>
    </subcellularLocation>
</comment>
<evidence type="ECO:0000313" key="6">
    <source>
        <dbReference type="Proteomes" id="UP000474967"/>
    </source>
</evidence>
<dbReference type="GO" id="GO:0006417">
    <property type="term" value="P:regulation of translation"/>
    <property type="evidence" value="ECO:0007669"/>
    <property type="project" value="UniProtKB-KW"/>
</dbReference>
<evidence type="ECO:0000256" key="3">
    <source>
        <dbReference type="ARBA" id="ARBA00022845"/>
    </source>
</evidence>
<keyword evidence="3 4" id="KW-0810">Translation regulation</keyword>
<keyword evidence="5" id="KW-0969">Cilium</keyword>
<dbReference type="PANTHER" id="PTHR39190">
    <property type="entry name" value="FLAGELLAR ASSEMBLY FACTOR FLIW"/>
    <property type="match status" value="1"/>
</dbReference>
<dbReference type="GO" id="GO:0044780">
    <property type="term" value="P:bacterial-type flagellum assembly"/>
    <property type="evidence" value="ECO:0007669"/>
    <property type="project" value="UniProtKB-UniRule"/>
</dbReference>
<dbReference type="AlphaFoldDB" id="A0A6L9XUX0"/>
<keyword evidence="5" id="KW-0282">Flagellum</keyword>
<proteinExistence type="inferred from homology"/>
<dbReference type="RefSeq" id="WP_163288386.1">
    <property type="nucleotide sequence ID" value="NZ_JAAGWY010000001.1"/>
</dbReference>
<gene>
    <name evidence="4" type="primary">fliW</name>
    <name evidence="5" type="ORF">G3T36_04890</name>
</gene>
<comment type="subunit">
    <text evidence="4">Interacts with translational regulator CsrA and flagellin(s).</text>
</comment>
<evidence type="ECO:0000256" key="2">
    <source>
        <dbReference type="ARBA" id="ARBA00022795"/>
    </source>
</evidence>
<dbReference type="EMBL" id="JAAGWY010000001">
    <property type="protein sequence ID" value="NEN05202.1"/>
    <property type="molecule type" value="Genomic_DNA"/>
</dbReference>
<comment type="similarity">
    <text evidence="4">Belongs to the FliW family.</text>
</comment>
<dbReference type="InterPro" id="IPR003775">
    <property type="entry name" value="Flagellar_assembly_factor_FliW"/>
</dbReference>
<dbReference type="PANTHER" id="PTHR39190:SF1">
    <property type="entry name" value="FLAGELLAR ASSEMBLY FACTOR FLIW"/>
    <property type="match status" value="1"/>
</dbReference>
<reference evidence="5 6" key="1">
    <citation type="journal article" date="2014" name="J. Microbiol.">
        <title>Diaminobutyricibacter tongyongensis gen. nov., sp. nov. and Homoserinibacter gongjuensis gen. nov., sp. nov. belong to the family Microbacteriaceae.</title>
        <authorList>
            <person name="Kim S.J."/>
            <person name="Ahn J.H."/>
            <person name="Weon H.Y."/>
            <person name="Hamada M."/>
            <person name="Suzuki K."/>
            <person name="Kwon S.W."/>
        </authorList>
    </citation>
    <scope>NUCLEOTIDE SEQUENCE [LARGE SCALE GENOMIC DNA]</scope>
    <source>
        <strain evidence="5 6">NBRC 108724</strain>
    </source>
</reference>
<keyword evidence="1 4" id="KW-0963">Cytoplasm</keyword>
<accession>A0A6L9XUX0</accession>
<evidence type="ECO:0000313" key="5">
    <source>
        <dbReference type="EMBL" id="NEN05202.1"/>
    </source>
</evidence>
<comment type="function">
    <text evidence="4">Acts as an anti-CsrA protein, binds CsrA and prevents it from repressing translation of its target genes, one of which is flagellin. Binds to flagellin and participates in the assembly of the flagellum.</text>
</comment>
<dbReference type="GO" id="GO:0005737">
    <property type="term" value="C:cytoplasm"/>
    <property type="evidence" value="ECO:0007669"/>
    <property type="project" value="UniProtKB-SubCell"/>
</dbReference>
<dbReference type="SUPFAM" id="SSF141457">
    <property type="entry name" value="BH3618-like"/>
    <property type="match status" value="1"/>
</dbReference>